<organism evidence="1 2">
    <name type="scientific">Streptomyces coryli</name>
    <dbReference type="NCBI Taxonomy" id="1128680"/>
    <lineage>
        <taxon>Bacteria</taxon>
        <taxon>Bacillati</taxon>
        <taxon>Actinomycetota</taxon>
        <taxon>Actinomycetes</taxon>
        <taxon>Kitasatosporales</taxon>
        <taxon>Streptomycetaceae</taxon>
        <taxon>Streptomyces</taxon>
    </lineage>
</organism>
<name>A0A6G4U5Y6_9ACTN</name>
<sequence>MSRTEALQRRRAEEVAAFCADVLKDGGAAAIADRAATYASDETWTALVKKHRRRGCHGLAELARAILNGKEQLHAAVGWAAAGLLGLMRRPRIEQIFAQELVRRIPLPADAKLIAAARGLQIAGIYVCLVGNRDLADCACLRDVLKVEGKARIKRLIEGAIEDWRELPRLVPGFETGG</sequence>
<dbReference type="EMBL" id="JAAKZV010000154">
    <property type="protein sequence ID" value="NGN67649.1"/>
    <property type="molecule type" value="Genomic_DNA"/>
</dbReference>
<dbReference type="Proteomes" id="UP000481583">
    <property type="component" value="Unassembled WGS sequence"/>
</dbReference>
<evidence type="ECO:0000313" key="1">
    <source>
        <dbReference type="EMBL" id="NGN67649.1"/>
    </source>
</evidence>
<dbReference type="RefSeq" id="WP_165240941.1">
    <property type="nucleotide sequence ID" value="NZ_JAAKZV010000154.1"/>
</dbReference>
<dbReference type="AlphaFoldDB" id="A0A6G4U5Y6"/>
<evidence type="ECO:0000313" key="2">
    <source>
        <dbReference type="Proteomes" id="UP000481583"/>
    </source>
</evidence>
<proteinExistence type="predicted"/>
<accession>A0A6G4U5Y6</accession>
<gene>
    <name evidence="1" type="ORF">G5C51_27575</name>
</gene>
<keyword evidence="2" id="KW-1185">Reference proteome</keyword>
<reference evidence="1 2" key="1">
    <citation type="submission" date="2020-02" db="EMBL/GenBank/DDBJ databases">
        <title>Whole-genome analyses of novel actinobacteria.</title>
        <authorList>
            <person name="Sahin N."/>
        </authorList>
    </citation>
    <scope>NUCLEOTIDE SEQUENCE [LARGE SCALE GENOMIC DNA]</scope>
    <source>
        <strain evidence="1 2">A7024</strain>
    </source>
</reference>
<protein>
    <submittedName>
        <fullName evidence="1">Uncharacterized protein</fullName>
    </submittedName>
</protein>
<comment type="caution">
    <text evidence="1">The sequence shown here is derived from an EMBL/GenBank/DDBJ whole genome shotgun (WGS) entry which is preliminary data.</text>
</comment>